<dbReference type="AlphaFoldDB" id="A0A3B1BW57"/>
<evidence type="ECO:0000313" key="2">
    <source>
        <dbReference type="EMBL" id="VAX10645.1"/>
    </source>
</evidence>
<dbReference type="Pfam" id="PF14522">
    <property type="entry name" value="Cytochrome_C7"/>
    <property type="match status" value="1"/>
</dbReference>
<feature type="domain" description="Cytochrome c7-like" evidence="1">
    <location>
        <begin position="145"/>
        <end position="207"/>
    </location>
</feature>
<dbReference type="SUPFAM" id="SSF48695">
    <property type="entry name" value="Multiheme cytochromes"/>
    <property type="match status" value="1"/>
</dbReference>
<reference evidence="2" key="1">
    <citation type="submission" date="2018-06" db="EMBL/GenBank/DDBJ databases">
        <authorList>
            <person name="Zhirakovskaya E."/>
        </authorList>
    </citation>
    <scope>NUCLEOTIDE SEQUENCE</scope>
</reference>
<dbReference type="NCBIfam" id="TIGR04257">
    <property type="entry name" value="nanowire_3heme"/>
    <property type="match status" value="1"/>
</dbReference>
<dbReference type="EMBL" id="UOFX01000076">
    <property type="protein sequence ID" value="VAX10645.1"/>
    <property type="molecule type" value="Genomic_DNA"/>
</dbReference>
<dbReference type="Gene3D" id="3.90.10.10">
    <property type="entry name" value="Cytochrome C3"/>
    <property type="match status" value="1"/>
</dbReference>
<sequence length="220" mass="24533">MSYTIDWIARGRILTIGALLLSVCFLTGHAHGEEAEEQVPSTKCIKALQSNCNATQEELIKELLQDLEKYGTERAGRLRGRIYSDAPALELLPKDSLGMVNWNRAVTDGLIRPKGTLTEEPEKQYEGFLDNIIVFQAKVYLMADVAFPHGMHSYWVGCDSCHPEPFKKEAGANKMNMTEIFAGKWCGKCHGKVAFPATGISNCKRCHAISKHSLIKETFK</sequence>
<proteinExistence type="predicted"/>
<accession>A0A3B1BW57</accession>
<organism evidence="2">
    <name type="scientific">hydrothermal vent metagenome</name>
    <dbReference type="NCBI Taxonomy" id="652676"/>
    <lineage>
        <taxon>unclassified sequences</taxon>
        <taxon>metagenomes</taxon>
        <taxon>ecological metagenomes</taxon>
    </lineage>
</organism>
<protein>
    <recommendedName>
        <fullName evidence="1">Cytochrome c7-like domain-containing protein</fullName>
    </recommendedName>
</protein>
<dbReference type="InterPro" id="IPR036280">
    <property type="entry name" value="Multihaem_cyt_sf"/>
</dbReference>
<dbReference type="InterPro" id="IPR026352">
    <property type="entry name" value="Nanowire_3heme"/>
</dbReference>
<evidence type="ECO:0000259" key="1">
    <source>
        <dbReference type="Pfam" id="PF14522"/>
    </source>
</evidence>
<name>A0A3B1BW57_9ZZZZ</name>
<dbReference type="InterPro" id="IPR029467">
    <property type="entry name" value="Cyt_c7-like"/>
</dbReference>
<gene>
    <name evidence="2" type="ORF">MNBD_GAMMA26-2392</name>
</gene>